<keyword evidence="2 3" id="KW-0456">Lyase</keyword>
<sequence length="287" mass="31401">MGMQAPCDNDVSPIRIEVNGIHMGVLQHGDPTGRPALVFIHGFTGCAANWEPFLTDFAQQGMRVVALDMLGHGNSDAPEDPRRYAMEHCQADIIAALQVLGIAAGEAILIGYSMGGRIALYTALAGYFRALVLESVSPGLSTAEEREQRCRSDVALANCIDEFGLEAFVDYWERRPLFDTQSRLPIKKRAGLRQQRLKNSEIGLANSLRGVGTGAQPPLHERLSEITVPVLLITGEDDKKFCQIAVEMAAKMPQAEHHVIPGAGHTTHFEQPALFEVVVRNFFRSVA</sequence>
<reference evidence="5 6" key="1">
    <citation type="submission" date="2019-01" db="EMBL/GenBank/DDBJ databases">
        <title>Draft genome sequence of Dictyobacter sp. Uno17.</title>
        <authorList>
            <person name="Wang C.M."/>
            <person name="Zheng Y."/>
            <person name="Sakai Y."/>
            <person name="Abe K."/>
            <person name="Yokota A."/>
            <person name="Yabe S."/>
        </authorList>
    </citation>
    <scope>NUCLEOTIDE SEQUENCE [LARGE SCALE GENOMIC DNA]</scope>
    <source>
        <strain evidence="5 6">Uno17</strain>
    </source>
</reference>
<gene>
    <name evidence="3 5" type="primary">menH</name>
    <name evidence="5" type="ORF">KDI_21280</name>
</gene>
<comment type="pathway">
    <text evidence="3">Quinol/quinone metabolism; menaquinone biosynthesis.</text>
</comment>
<protein>
    <recommendedName>
        <fullName evidence="3">Putative 2-succinyl-6-hydroxy-2,4-cyclohexadiene-1-carboxylate synthase</fullName>
        <shortName evidence="3">SHCHC synthase</shortName>
        <ecNumber evidence="3">4.2.99.20</ecNumber>
    </recommendedName>
</protein>
<dbReference type="EC" id="4.2.99.20" evidence="3"/>
<dbReference type="GO" id="GO:0009234">
    <property type="term" value="P:menaquinone biosynthetic process"/>
    <property type="evidence" value="ECO:0007669"/>
    <property type="project" value="UniProtKB-UniRule"/>
</dbReference>
<keyword evidence="6" id="KW-1185">Reference proteome</keyword>
<dbReference type="Pfam" id="PF00561">
    <property type="entry name" value="Abhydrolase_1"/>
    <property type="match status" value="1"/>
</dbReference>
<dbReference type="PANTHER" id="PTHR42916">
    <property type="entry name" value="2-SUCCINYL-5-ENOLPYRUVYL-6-HYDROXY-3-CYCLOHEXENE-1-CARBOXYLATE SYNTHASE"/>
    <property type="match status" value="1"/>
</dbReference>
<comment type="catalytic activity">
    <reaction evidence="3">
        <text>5-enolpyruvoyl-6-hydroxy-2-succinyl-cyclohex-3-ene-1-carboxylate = (1R,6R)-6-hydroxy-2-succinyl-cyclohexa-2,4-diene-1-carboxylate + pyruvate</text>
        <dbReference type="Rhea" id="RHEA:25597"/>
        <dbReference type="ChEBI" id="CHEBI:15361"/>
        <dbReference type="ChEBI" id="CHEBI:58689"/>
        <dbReference type="ChEBI" id="CHEBI:58818"/>
        <dbReference type="EC" id="4.2.99.20"/>
    </reaction>
</comment>
<comment type="similarity">
    <text evidence="3">Belongs to the AB hydrolase superfamily. MenH family.</text>
</comment>
<dbReference type="RefSeq" id="WP_216368839.1">
    <property type="nucleotide sequence ID" value="NZ_BIXY01000026.1"/>
</dbReference>
<dbReference type="InterPro" id="IPR029058">
    <property type="entry name" value="AB_hydrolase_fold"/>
</dbReference>
<dbReference type="UniPathway" id="UPA00079"/>
<evidence type="ECO:0000313" key="6">
    <source>
        <dbReference type="Proteomes" id="UP000322530"/>
    </source>
</evidence>
<feature type="domain" description="AB hydrolase-1" evidence="4">
    <location>
        <begin position="35"/>
        <end position="272"/>
    </location>
</feature>
<dbReference type="UniPathway" id="UPA01057">
    <property type="reaction ID" value="UER00900"/>
</dbReference>
<dbReference type="InterPro" id="IPR022485">
    <property type="entry name" value="SHCHC_synthase_MenH"/>
</dbReference>
<dbReference type="InterPro" id="IPR000639">
    <property type="entry name" value="Epox_hydrolase-like"/>
</dbReference>
<accession>A0A5A5TC98</accession>
<organism evidence="5 6">
    <name type="scientific">Dictyobacter arantiisoli</name>
    <dbReference type="NCBI Taxonomy" id="2014874"/>
    <lineage>
        <taxon>Bacteria</taxon>
        <taxon>Bacillati</taxon>
        <taxon>Chloroflexota</taxon>
        <taxon>Ktedonobacteria</taxon>
        <taxon>Ktedonobacterales</taxon>
        <taxon>Dictyobacteraceae</taxon>
        <taxon>Dictyobacter</taxon>
    </lineage>
</organism>
<comment type="subunit">
    <text evidence="3">Monomer.</text>
</comment>
<dbReference type="PRINTS" id="PR00412">
    <property type="entry name" value="EPOXHYDRLASE"/>
</dbReference>
<evidence type="ECO:0000256" key="3">
    <source>
        <dbReference type="HAMAP-Rule" id="MF_01660"/>
    </source>
</evidence>
<evidence type="ECO:0000259" key="4">
    <source>
        <dbReference type="Pfam" id="PF00561"/>
    </source>
</evidence>
<dbReference type="Gene3D" id="3.40.50.1820">
    <property type="entry name" value="alpha/beta hydrolase"/>
    <property type="match status" value="1"/>
</dbReference>
<dbReference type="SUPFAM" id="SSF53474">
    <property type="entry name" value="alpha/beta-Hydrolases"/>
    <property type="match status" value="1"/>
</dbReference>
<dbReference type="AlphaFoldDB" id="A0A5A5TC98"/>
<name>A0A5A5TC98_9CHLR</name>
<evidence type="ECO:0000313" key="5">
    <source>
        <dbReference type="EMBL" id="GCF08564.1"/>
    </source>
</evidence>
<comment type="caution">
    <text evidence="5">The sequence shown here is derived from an EMBL/GenBank/DDBJ whole genome shotgun (WGS) entry which is preliminary data.</text>
</comment>
<dbReference type="Proteomes" id="UP000322530">
    <property type="component" value="Unassembled WGS sequence"/>
</dbReference>
<proteinExistence type="inferred from homology"/>
<dbReference type="PANTHER" id="PTHR42916:SF1">
    <property type="entry name" value="PROTEIN PHYLLO, CHLOROPLASTIC"/>
    <property type="match status" value="1"/>
</dbReference>
<dbReference type="NCBIfam" id="TIGR03695">
    <property type="entry name" value="menH_SHCHC"/>
    <property type="match status" value="1"/>
</dbReference>
<dbReference type="HAMAP" id="MF_01660">
    <property type="entry name" value="MenH"/>
    <property type="match status" value="1"/>
</dbReference>
<dbReference type="PRINTS" id="PR00111">
    <property type="entry name" value="ABHYDROLASE"/>
</dbReference>
<dbReference type="InterPro" id="IPR000073">
    <property type="entry name" value="AB_hydrolase_1"/>
</dbReference>
<dbReference type="EMBL" id="BIXY01000026">
    <property type="protein sequence ID" value="GCF08564.1"/>
    <property type="molecule type" value="Genomic_DNA"/>
</dbReference>
<dbReference type="GO" id="GO:0070205">
    <property type="term" value="F:2-succinyl-6-hydroxy-2,4-cyclohexadiene-1-carboxylate synthase activity"/>
    <property type="evidence" value="ECO:0007669"/>
    <property type="project" value="UniProtKB-UniRule"/>
</dbReference>
<keyword evidence="1 3" id="KW-0474">Menaquinone biosynthesis</keyword>
<evidence type="ECO:0000256" key="2">
    <source>
        <dbReference type="ARBA" id="ARBA00023239"/>
    </source>
</evidence>
<comment type="pathway">
    <text evidence="3">Quinol/quinone metabolism; 1,4-dihydroxy-2-naphthoate biosynthesis; 1,4-dihydroxy-2-naphthoate from chorismate: step 3/7.</text>
</comment>
<comment type="function">
    <text evidence="3">Catalyzes a proton abstraction reaction that results in 2,5-elimination of pyruvate from 2-succinyl-5-enolpyruvyl-6-hydroxy-3-cyclohexene-1-carboxylate (SEPHCHC) and the formation of 2-succinyl-6-hydroxy-2,4-cyclohexadiene-1-carboxylate (SHCHC).</text>
</comment>
<evidence type="ECO:0000256" key="1">
    <source>
        <dbReference type="ARBA" id="ARBA00022428"/>
    </source>
</evidence>